<dbReference type="EMBL" id="CAACVS010000009">
    <property type="protein sequence ID" value="VEU33790.1"/>
    <property type="molecule type" value="Genomic_DNA"/>
</dbReference>
<feature type="coiled-coil region" evidence="1">
    <location>
        <begin position="33"/>
        <end position="133"/>
    </location>
</feature>
<evidence type="ECO:0000256" key="1">
    <source>
        <dbReference type="SAM" id="Coils"/>
    </source>
</evidence>
<proteinExistence type="predicted"/>
<reference evidence="2 3" key="1">
    <citation type="submission" date="2019-01" db="EMBL/GenBank/DDBJ databases">
        <authorList>
            <person name="Ferrante I. M."/>
        </authorList>
    </citation>
    <scope>NUCLEOTIDE SEQUENCE [LARGE SCALE GENOMIC DNA]</scope>
    <source>
        <strain evidence="2 3">B856</strain>
    </source>
</reference>
<protein>
    <submittedName>
        <fullName evidence="2">Uncharacterized protein</fullName>
    </submittedName>
</protein>
<keyword evidence="3" id="KW-1185">Reference proteome</keyword>
<keyword evidence="1" id="KW-0175">Coiled coil</keyword>
<evidence type="ECO:0000313" key="2">
    <source>
        <dbReference type="EMBL" id="VEU33790.1"/>
    </source>
</evidence>
<gene>
    <name evidence="2" type="ORF">PSNMU_V1.4_AUG-EV-PASAV3_0004800</name>
</gene>
<name>A0A448YVK1_9STRA</name>
<evidence type="ECO:0000313" key="3">
    <source>
        <dbReference type="Proteomes" id="UP000291116"/>
    </source>
</evidence>
<sequence>MNRSVPKNSFRSDAMASILGKKMEAPEFFEMQQATLNQQLEKSKKQNDDLEHLTKVYDAVTKESDNEKKVSETLKRQLSALTRELDVVTQERDNLRKELDFATQEYDDERNMHDAVTQELNDVEKEEDALTNVLKAFEPQQAPRIQQLEDFGLQSEIASMETLRSLLQKRKQFNALCSRDKILTGLEADAKAHQAFYKKNSRFLETFQNDEKFKIDQIKEMEESIKDFEDRHFFGSAEASILKNVEGMTQSFKDLVKERAEDMRDVSHAFVSQKACAEEAVLEVSEERQKNKRAALKIFDEYCAMAAKIRPVFDKSFSEARTTIGAKMDENPP</sequence>
<organism evidence="2 3">
    <name type="scientific">Pseudo-nitzschia multistriata</name>
    <dbReference type="NCBI Taxonomy" id="183589"/>
    <lineage>
        <taxon>Eukaryota</taxon>
        <taxon>Sar</taxon>
        <taxon>Stramenopiles</taxon>
        <taxon>Ochrophyta</taxon>
        <taxon>Bacillariophyta</taxon>
        <taxon>Bacillariophyceae</taxon>
        <taxon>Bacillariophycidae</taxon>
        <taxon>Bacillariales</taxon>
        <taxon>Bacillariaceae</taxon>
        <taxon>Pseudo-nitzschia</taxon>
    </lineage>
</organism>
<dbReference type="Proteomes" id="UP000291116">
    <property type="component" value="Unassembled WGS sequence"/>
</dbReference>
<dbReference type="AlphaFoldDB" id="A0A448YVK1"/>
<accession>A0A448YVK1</accession>